<dbReference type="RefSeq" id="WP_176762093.1">
    <property type="nucleotide sequence ID" value="NZ_FNFP01000002.1"/>
</dbReference>
<keyword evidence="1" id="KW-0812">Transmembrane</keyword>
<reference evidence="2 3" key="1">
    <citation type="submission" date="2016-10" db="EMBL/GenBank/DDBJ databases">
        <authorList>
            <person name="de Groot N.N."/>
        </authorList>
    </citation>
    <scope>NUCLEOTIDE SEQUENCE [LARGE SCALE GENOMIC DNA]</scope>
    <source>
        <strain evidence="2 3">DSM 18346</strain>
    </source>
</reference>
<organism evidence="2 3">
    <name type="scientific">Natronincola ferrireducens</name>
    <dbReference type="NCBI Taxonomy" id="393762"/>
    <lineage>
        <taxon>Bacteria</taxon>
        <taxon>Bacillati</taxon>
        <taxon>Bacillota</taxon>
        <taxon>Clostridia</taxon>
        <taxon>Peptostreptococcales</taxon>
        <taxon>Natronincolaceae</taxon>
        <taxon>Natronincola</taxon>
    </lineage>
</organism>
<protein>
    <recommendedName>
        <fullName evidence="4">YtxH-like protein</fullName>
    </recommendedName>
</protein>
<evidence type="ECO:0000256" key="1">
    <source>
        <dbReference type="SAM" id="Phobius"/>
    </source>
</evidence>
<dbReference type="STRING" id="393762.SAMN05660472_01524"/>
<keyword evidence="1" id="KW-1133">Transmembrane helix</keyword>
<evidence type="ECO:0008006" key="4">
    <source>
        <dbReference type="Google" id="ProtNLM"/>
    </source>
</evidence>
<evidence type="ECO:0000313" key="2">
    <source>
        <dbReference type="EMBL" id="SDK53635.1"/>
    </source>
</evidence>
<accession>A0A1G9CQ94</accession>
<dbReference type="Proteomes" id="UP000198718">
    <property type="component" value="Unassembled WGS sequence"/>
</dbReference>
<keyword evidence="1" id="KW-0472">Membrane</keyword>
<dbReference type="AlphaFoldDB" id="A0A1G9CQ94"/>
<feature type="transmembrane region" description="Helical" evidence="1">
    <location>
        <begin position="6"/>
        <end position="25"/>
    </location>
</feature>
<sequence length="56" mass="6178">MKRDTMMGLITGGVIGATVGMYAFSNMSTREQKRMMKRGRKIASTAVNLMSGMNIF</sequence>
<proteinExistence type="predicted"/>
<dbReference type="EMBL" id="FNFP01000002">
    <property type="protein sequence ID" value="SDK53635.1"/>
    <property type="molecule type" value="Genomic_DNA"/>
</dbReference>
<name>A0A1G9CQ94_9FIRM</name>
<gene>
    <name evidence="2" type="ORF">SAMN05660472_01524</name>
</gene>
<keyword evidence="3" id="KW-1185">Reference proteome</keyword>
<evidence type="ECO:0000313" key="3">
    <source>
        <dbReference type="Proteomes" id="UP000198718"/>
    </source>
</evidence>